<proteinExistence type="predicted"/>
<dbReference type="Proteomes" id="UP000789366">
    <property type="component" value="Unassembled WGS sequence"/>
</dbReference>
<protein>
    <submittedName>
        <fullName evidence="1">14525_t:CDS:1</fullName>
    </submittedName>
</protein>
<dbReference type="EMBL" id="CAJVPW010003416">
    <property type="protein sequence ID" value="CAG8523673.1"/>
    <property type="molecule type" value="Genomic_DNA"/>
</dbReference>
<accession>A0ACA9LDY2</accession>
<reference evidence="1" key="1">
    <citation type="submission" date="2021-06" db="EMBL/GenBank/DDBJ databases">
        <authorList>
            <person name="Kallberg Y."/>
            <person name="Tangrot J."/>
            <person name="Rosling A."/>
        </authorList>
    </citation>
    <scope>NUCLEOTIDE SEQUENCE</scope>
    <source>
        <strain evidence="1">28 12/20/2015</strain>
    </source>
</reference>
<sequence>MSHRRKSINNNDGSSENLSIPTIQRTVDPITVSQQRHNQPHSLMDQKSYQSLNDRYLSTIDEKKNAQISKFHESVLHKKDRRTLNPSYINYGMVTNLRRILYIIAFFGALVIFLGSLCGIETPFDEVITDPDQTTQKIVSSDEGHIFTDITEDDKQKIGITNDGNYEHNDNDRANDYNNKENYQDKNNLDNTEIKKGEIADLFPDDELLDEPIIQDEGFGHFDEILSKNDKNSDISSHDINYLSEEDLMRMLNPTVYSILNKSTQISGRPNKLLKKMHRHYHIKSRDTDEEINVIDYSEYIYKAPQPHFTYVDVINSLTNEELADIKTIQSLEINTDESLDSSCGKWQEEYSKLHANILDNKEEQRYVTYICDTSTNCGGLADRIFGMTSTFLFALLTNRAFLADWQVPIPLEAVFSSPNIDWSYDSLSPLPSLISLQSSDLNVVDFDAQHLDQYFMLHNWTQKYPKPFIKFYTNRGMIMRTFSSKHYSKHLKDIGLRPHTAIGCILDYLFRPVPEALWFITEYTSLFALPSIFSVGIQIRTGDSKMNKNDGLGHSHSLQEYKHFFKCADQLTQVYSAPSQKVIYFLVTDSVRLRDEAIQKLEHVIVSGLPVSGEGYKGEDYNWDKADEINHAIIENWILSKTDYRVISPGGYGKLSAFHSKQLHSTVSMVYSGLNDGVPDCTREDAFTTFNKLASELSLG</sequence>
<keyword evidence="2" id="KW-1185">Reference proteome</keyword>
<evidence type="ECO:0000313" key="2">
    <source>
        <dbReference type="Proteomes" id="UP000789366"/>
    </source>
</evidence>
<name>A0ACA9LDY2_9GLOM</name>
<gene>
    <name evidence="1" type="ORF">SPELUC_LOCUS4049</name>
</gene>
<evidence type="ECO:0000313" key="1">
    <source>
        <dbReference type="EMBL" id="CAG8523673.1"/>
    </source>
</evidence>
<organism evidence="1 2">
    <name type="scientific">Cetraspora pellucida</name>
    <dbReference type="NCBI Taxonomy" id="1433469"/>
    <lineage>
        <taxon>Eukaryota</taxon>
        <taxon>Fungi</taxon>
        <taxon>Fungi incertae sedis</taxon>
        <taxon>Mucoromycota</taxon>
        <taxon>Glomeromycotina</taxon>
        <taxon>Glomeromycetes</taxon>
        <taxon>Diversisporales</taxon>
        <taxon>Gigasporaceae</taxon>
        <taxon>Cetraspora</taxon>
    </lineage>
</organism>
<comment type="caution">
    <text evidence="1">The sequence shown here is derived from an EMBL/GenBank/DDBJ whole genome shotgun (WGS) entry which is preliminary data.</text>
</comment>